<keyword evidence="3" id="KW-1185">Reference proteome</keyword>
<proteinExistence type="predicted"/>
<evidence type="ECO:0000313" key="2">
    <source>
        <dbReference type="EMBL" id="KAJ7017103.1"/>
    </source>
</evidence>
<dbReference type="EMBL" id="JARJCM010000434">
    <property type="protein sequence ID" value="KAJ7017103.1"/>
    <property type="molecule type" value="Genomic_DNA"/>
</dbReference>
<evidence type="ECO:0000256" key="1">
    <source>
        <dbReference type="SAM" id="MobiDB-lite"/>
    </source>
</evidence>
<feature type="compositionally biased region" description="Polar residues" evidence="1">
    <location>
        <begin position="9"/>
        <end position="18"/>
    </location>
</feature>
<comment type="caution">
    <text evidence="2">The sequence shown here is derived from an EMBL/GenBank/DDBJ whole genome shotgun (WGS) entry which is preliminary data.</text>
</comment>
<name>A0AAD6RYC2_9AGAR</name>
<dbReference type="InterPro" id="IPR038765">
    <property type="entry name" value="Papain-like_cys_pep_sf"/>
</dbReference>
<feature type="region of interest" description="Disordered" evidence="1">
    <location>
        <begin position="447"/>
        <end position="484"/>
    </location>
</feature>
<dbReference type="Gene3D" id="3.40.395.10">
    <property type="entry name" value="Adenoviral Proteinase, Chain A"/>
    <property type="match status" value="1"/>
</dbReference>
<evidence type="ECO:0008006" key="4">
    <source>
        <dbReference type="Google" id="ProtNLM"/>
    </source>
</evidence>
<sequence length="568" mass="62838">MDEPPTNPSDPSWRNNGHQLPDVPAAVKNYIATELKMAGIYRSLYLPNSRLSVTNLITFVLPPMAASATEYHVPSGHTFFRQDANHADFDNLRTVKVPPVTVLAPLMLEARQKWLDGSQSICLPGSEDLFALWALDFWSELQLVVKPAFDSWTAGIGWLSRREFVDHSREVKAVFHALSRLSWTGSIPLHNTHSLGNGIPVTSLTRFLSRDWFTSVQIDQMLDHILGDIKAAFPERDVKVMDTAKTTEILKQYRRSTDAETNDYDPNAQTKDKFVQRFGASLNDRSEVVGIFHIDDNHWVSATADATEQAIGLGDPMGGDEKTSDVCAALCWFAEKHHLSLNEVEHLLCTRQQDVWNCGLYAAGAIAHKYLPNEYPLISPELKLGDLGRVDMLRRIILGFHQRCLPSAKALPSFLTQGLTEYSRAVCHSRTPSPTTPPGLEFAMQSLSVSPKRPPRKRAKTEQSSSTVAPLMAPIFKPPKPSNKKAVSKVVAKEKKASNKPTAKAKKLMKAAAIKADELATLEAMPSDASEHDVEDINQARYVATSIYSSAKHSLLALTGSPSSHLES</sequence>
<gene>
    <name evidence="2" type="ORF">C8F04DRAFT_1406226</name>
</gene>
<evidence type="ECO:0000313" key="3">
    <source>
        <dbReference type="Proteomes" id="UP001218188"/>
    </source>
</evidence>
<dbReference type="AlphaFoldDB" id="A0AAD6RYC2"/>
<reference evidence="2" key="1">
    <citation type="submission" date="2023-03" db="EMBL/GenBank/DDBJ databases">
        <title>Massive genome expansion in bonnet fungi (Mycena s.s.) driven by repeated elements and novel gene families across ecological guilds.</title>
        <authorList>
            <consortium name="Lawrence Berkeley National Laboratory"/>
            <person name="Harder C.B."/>
            <person name="Miyauchi S."/>
            <person name="Viragh M."/>
            <person name="Kuo A."/>
            <person name="Thoen E."/>
            <person name="Andreopoulos B."/>
            <person name="Lu D."/>
            <person name="Skrede I."/>
            <person name="Drula E."/>
            <person name="Henrissat B."/>
            <person name="Morin E."/>
            <person name="Kohler A."/>
            <person name="Barry K."/>
            <person name="LaButti K."/>
            <person name="Morin E."/>
            <person name="Salamov A."/>
            <person name="Lipzen A."/>
            <person name="Mereny Z."/>
            <person name="Hegedus B."/>
            <person name="Baldrian P."/>
            <person name="Stursova M."/>
            <person name="Weitz H."/>
            <person name="Taylor A."/>
            <person name="Grigoriev I.V."/>
            <person name="Nagy L.G."/>
            <person name="Martin F."/>
            <person name="Kauserud H."/>
        </authorList>
    </citation>
    <scope>NUCLEOTIDE SEQUENCE</scope>
    <source>
        <strain evidence="2">CBHHK200</strain>
    </source>
</reference>
<dbReference type="SUPFAM" id="SSF54001">
    <property type="entry name" value="Cysteine proteinases"/>
    <property type="match status" value="1"/>
</dbReference>
<feature type="region of interest" description="Disordered" evidence="1">
    <location>
        <begin position="1"/>
        <end position="20"/>
    </location>
</feature>
<protein>
    <recommendedName>
        <fullName evidence="4">Ubiquitin-like protease family profile domain-containing protein</fullName>
    </recommendedName>
</protein>
<dbReference type="Proteomes" id="UP001218188">
    <property type="component" value="Unassembled WGS sequence"/>
</dbReference>
<accession>A0AAD6RYC2</accession>
<organism evidence="2 3">
    <name type="scientific">Mycena alexandri</name>
    <dbReference type="NCBI Taxonomy" id="1745969"/>
    <lineage>
        <taxon>Eukaryota</taxon>
        <taxon>Fungi</taxon>
        <taxon>Dikarya</taxon>
        <taxon>Basidiomycota</taxon>
        <taxon>Agaricomycotina</taxon>
        <taxon>Agaricomycetes</taxon>
        <taxon>Agaricomycetidae</taxon>
        <taxon>Agaricales</taxon>
        <taxon>Marasmiineae</taxon>
        <taxon>Mycenaceae</taxon>
        <taxon>Mycena</taxon>
    </lineage>
</organism>